<dbReference type="EMBL" id="CP012670">
    <property type="protein sequence ID" value="AUX19697.1"/>
    <property type="molecule type" value="Genomic_DNA"/>
</dbReference>
<dbReference type="EC" id="2.4.2.2" evidence="3"/>
<keyword evidence="2 3" id="KW-0808">Transferase</keyword>
<dbReference type="AlphaFoldDB" id="A0A4P2PSX9"/>
<proteinExistence type="inferred from homology"/>
<comment type="catalytic activity">
    <reaction evidence="3">
        <text>xanthosine + phosphate = alpha-D-ribose 1-phosphate + xanthine</text>
        <dbReference type="Rhea" id="RHEA:27638"/>
        <dbReference type="ChEBI" id="CHEBI:17712"/>
        <dbReference type="ChEBI" id="CHEBI:18107"/>
        <dbReference type="ChEBI" id="CHEBI:43474"/>
        <dbReference type="ChEBI" id="CHEBI:57720"/>
        <dbReference type="EC" id="2.4.2.1"/>
    </reaction>
</comment>
<comment type="catalytic activity">
    <reaction evidence="3">
        <text>a purine D-ribonucleoside + phosphate = a purine nucleobase + alpha-D-ribose 1-phosphate</text>
        <dbReference type="Rhea" id="RHEA:19805"/>
        <dbReference type="ChEBI" id="CHEBI:26386"/>
        <dbReference type="ChEBI" id="CHEBI:43474"/>
        <dbReference type="ChEBI" id="CHEBI:57720"/>
        <dbReference type="ChEBI" id="CHEBI:142355"/>
        <dbReference type="EC" id="2.4.2.1"/>
    </reaction>
</comment>
<comment type="catalytic activity">
    <reaction evidence="3">
        <text>adenosine + phosphate = alpha-D-ribose 1-phosphate + adenine</text>
        <dbReference type="Rhea" id="RHEA:27642"/>
        <dbReference type="ChEBI" id="CHEBI:16335"/>
        <dbReference type="ChEBI" id="CHEBI:16708"/>
        <dbReference type="ChEBI" id="CHEBI:43474"/>
        <dbReference type="ChEBI" id="CHEBI:57720"/>
        <dbReference type="EC" id="2.4.2.1"/>
    </reaction>
</comment>
<comment type="catalytic activity">
    <reaction evidence="3">
        <text>guanosine + phosphate = alpha-D-ribose 1-phosphate + guanine</text>
        <dbReference type="Rhea" id="RHEA:13233"/>
        <dbReference type="ChEBI" id="CHEBI:16235"/>
        <dbReference type="ChEBI" id="CHEBI:16750"/>
        <dbReference type="ChEBI" id="CHEBI:43474"/>
        <dbReference type="ChEBI" id="CHEBI:57720"/>
        <dbReference type="EC" id="2.4.2.1"/>
    </reaction>
</comment>
<dbReference type="EC" id="2.4.2.1" evidence="3"/>
<dbReference type="GO" id="GO:0005829">
    <property type="term" value="C:cytosol"/>
    <property type="evidence" value="ECO:0007669"/>
    <property type="project" value="TreeGrafter"/>
</dbReference>
<dbReference type="PANTHER" id="PTHR36540:SF1">
    <property type="entry name" value="PYRIMIDINE_PURINE NUCLEOSIDE PHOSPHORYLASE"/>
    <property type="match status" value="1"/>
</dbReference>
<evidence type="ECO:0000313" key="4">
    <source>
        <dbReference type="EMBL" id="AUX19697.1"/>
    </source>
</evidence>
<keyword evidence="1 3" id="KW-0328">Glycosyltransferase</keyword>
<comment type="similarity">
    <text evidence="3">Belongs to the nucleoside phosphorylase PpnP family.</text>
</comment>
<dbReference type="FunFam" id="2.60.120.10:FF:000016">
    <property type="entry name" value="Pyrimidine/purine nucleoside phosphorylase"/>
    <property type="match status" value="1"/>
</dbReference>
<gene>
    <name evidence="3" type="primary">ppnP</name>
    <name evidence="4" type="ORF">SOCEGT47_001490</name>
</gene>
<dbReference type="GO" id="GO:0004850">
    <property type="term" value="F:uridine phosphorylase activity"/>
    <property type="evidence" value="ECO:0007669"/>
    <property type="project" value="RHEA"/>
</dbReference>
<accession>A0A4P2PSX9</accession>
<dbReference type="Pfam" id="PF06865">
    <property type="entry name" value="Ppnp"/>
    <property type="match status" value="1"/>
</dbReference>
<dbReference type="GO" id="GO:0009032">
    <property type="term" value="F:thymidine phosphorylase activity"/>
    <property type="evidence" value="ECO:0007669"/>
    <property type="project" value="RHEA"/>
</dbReference>
<comment type="catalytic activity">
    <reaction evidence="3">
        <text>inosine + phosphate = alpha-D-ribose 1-phosphate + hypoxanthine</text>
        <dbReference type="Rhea" id="RHEA:27646"/>
        <dbReference type="ChEBI" id="CHEBI:17368"/>
        <dbReference type="ChEBI" id="CHEBI:17596"/>
        <dbReference type="ChEBI" id="CHEBI:43474"/>
        <dbReference type="ChEBI" id="CHEBI:57720"/>
        <dbReference type="EC" id="2.4.2.1"/>
    </reaction>
</comment>
<organism evidence="4 5">
    <name type="scientific">Sorangium cellulosum</name>
    <name type="common">Polyangium cellulosum</name>
    <dbReference type="NCBI Taxonomy" id="56"/>
    <lineage>
        <taxon>Bacteria</taxon>
        <taxon>Pseudomonadati</taxon>
        <taxon>Myxococcota</taxon>
        <taxon>Polyangia</taxon>
        <taxon>Polyangiales</taxon>
        <taxon>Polyangiaceae</taxon>
        <taxon>Sorangium</taxon>
    </lineage>
</organism>
<dbReference type="InterPro" id="IPR011051">
    <property type="entry name" value="RmlC_Cupin_sf"/>
</dbReference>
<dbReference type="InterPro" id="IPR009664">
    <property type="entry name" value="Ppnp"/>
</dbReference>
<dbReference type="RefSeq" id="WP_129344349.1">
    <property type="nucleotide sequence ID" value="NZ_CP012670.1"/>
</dbReference>
<evidence type="ECO:0000256" key="2">
    <source>
        <dbReference type="ARBA" id="ARBA00022679"/>
    </source>
</evidence>
<sequence>MLKHNSYFNGNVQSLGFERHGRRQTMGVIDAGEYHFSTDAPERMTVVAGELAIRLDGSPEWRAYPAGTSFEVPGKSGFDVRVSLPSGYFCEFL</sequence>
<dbReference type="GO" id="GO:0004731">
    <property type="term" value="F:purine-nucleoside phosphorylase activity"/>
    <property type="evidence" value="ECO:0007669"/>
    <property type="project" value="UniProtKB-UniRule"/>
</dbReference>
<name>A0A4P2PSX9_SORCE</name>
<dbReference type="Gene3D" id="2.60.120.10">
    <property type="entry name" value="Jelly Rolls"/>
    <property type="match status" value="1"/>
</dbReference>
<evidence type="ECO:0000256" key="1">
    <source>
        <dbReference type="ARBA" id="ARBA00022676"/>
    </source>
</evidence>
<evidence type="ECO:0000313" key="5">
    <source>
        <dbReference type="Proteomes" id="UP000295781"/>
    </source>
</evidence>
<comment type="catalytic activity">
    <reaction evidence="3">
        <text>thymidine + phosphate = 2-deoxy-alpha-D-ribose 1-phosphate + thymine</text>
        <dbReference type="Rhea" id="RHEA:16037"/>
        <dbReference type="ChEBI" id="CHEBI:17748"/>
        <dbReference type="ChEBI" id="CHEBI:17821"/>
        <dbReference type="ChEBI" id="CHEBI:43474"/>
        <dbReference type="ChEBI" id="CHEBI:57259"/>
        <dbReference type="EC" id="2.4.2.2"/>
    </reaction>
</comment>
<dbReference type="GO" id="GO:0047975">
    <property type="term" value="F:guanosine phosphorylase activity"/>
    <property type="evidence" value="ECO:0007669"/>
    <property type="project" value="RHEA"/>
</dbReference>
<dbReference type="Proteomes" id="UP000295781">
    <property type="component" value="Chromosome"/>
</dbReference>
<comment type="function">
    <text evidence="3">Catalyzes the phosphorolysis of diverse nucleosides, yielding D-ribose 1-phosphate and the respective free bases. Can use uridine, adenosine, guanosine, cytidine, thymidine, inosine and xanthosine as substrates. Also catalyzes the reverse reactions.</text>
</comment>
<reference evidence="4 5" key="1">
    <citation type="submission" date="2015-09" db="EMBL/GenBank/DDBJ databases">
        <title>Sorangium comparison.</title>
        <authorList>
            <person name="Zaburannyi N."/>
            <person name="Bunk B."/>
            <person name="Overmann J."/>
            <person name="Mueller R."/>
        </authorList>
    </citation>
    <scope>NUCLEOTIDE SEQUENCE [LARGE SCALE GENOMIC DNA]</scope>
    <source>
        <strain evidence="4 5">So ceGT47</strain>
    </source>
</reference>
<evidence type="ECO:0000256" key="3">
    <source>
        <dbReference type="HAMAP-Rule" id="MF_01537"/>
    </source>
</evidence>
<comment type="catalytic activity">
    <reaction evidence="3">
        <text>cytidine + phosphate = cytosine + alpha-D-ribose 1-phosphate</text>
        <dbReference type="Rhea" id="RHEA:52540"/>
        <dbReference type="ChEBI" id="CHEBI:16040"/>
        <dbReference type="ChEBI" id="CHEBI:17562"/>
        <dbReference type="ChEBI" id="CHEBI:43474"/>
        <dbReference type="ChEBI" id="CHEBI:57720"/>
        <dbReference type="EC" id="2.4.2.2"/>
    </reaction>
</comment>
<dbReference type="HAMAP" id="MF_01537">
    <property type="entry name" value="Nucleos_phosphorylase_PpnP"/>
    <property type="match status" value="1"/>
</dbReference>
<dbReference type="PANTHER" id="PTHR36540">
    <property type="entry name" value="PYRIMIDINE/PURINE NUCLEOSIDE PHOSPHORYLASE"/>
    <property type="match status" value="1"/>
</dbReference>
<protein>
    <recommendedName>
        <fullName evidence="3">Pyrimidine/purine nucleoside phosphorylase</fullName>
        <ecNumber evidence="3">2.4.2.1</ecNumber>
        <ecNumber evidence="3">2.4.2.2</ecNumber>
    </recommendedName>
    <alternativeName>
        <fullName evidence="3">Adenosine phosphorylase</fullName>
    </alternativeName>
    <alternativeName>
        <fullName evidence="3">Cytidine phosphorylase</fullName>
    </alternativeName>
    <alternativeName>
        <fullName evidence="3">Guanosine phosphorylase</fullName>
    </alternativeName>
    <alternativeName>
        <fullName evidence="3">Inosine phosphorylase</fullName>
    </alternativeName>
    <alternativeName>
        <fullName evidence="3">Thymidine phosphorylase</fullName>
    </alternativeName>
    <alternativeName>
        <fullName evidence="3">Uridine phosphorylase</fullName>
    </alternativeName>
    <alternativeName>
        <fullName evidence="3">Xanthosine phosphorylase</fullName>
    </alternativeName>
</protein>
<dbReference type="SUPFAM" id="SSF51182">
    <property type="entry name" value="RmlC-like cupins"/>
    <property type="match status" value="1"/>
</dbReference>
<dbReference type="OrthoDB" id="9793848at2"/>
<dbReference type="InterPro" id="IPR014710">
    <property type="entry name" value="RmlC-like_jellyroll"/>
</dbReference>
<comment type="catalytic activity">
    <reaction evidence="3">
        <text>uridine + phosphate = alpha-D-ribose 1-phosphate + uracil</text>
        <dbReference type="Rhea" id="RHEA:24388"/>
        <dbReference type="ChEBI" id="CHEBI:16704"/>
        <dbReference type="ChEBI" id="CHEBI:17568"/>
        <dbReference type="ChEBI" id="CHEBI:43474"/>
        <dbReference type="ChEBI" id="CHEBI:57720"/>
        <dbReference type="EC" id="2.4.2.2"/>
    </reaction>
</comment>